<dbReference type="AlphaFoldDB" id="A0A2I0J780"/>
<dbReference type="Pfam" id="PF07727">
    <property type="entry name" value="RVT_2"/>
    <property type="match status" value="1"/>
</dbReference>
<name>A0A2I0J780_PUNGR</name>
<protein>
    <recommendedName>
        <fullName evidence="1">Reverse transcriptase Ty1/copia-type domain-containing protein</fullName>
    </recommendedName>
</protein>
<feature type="domain" description="Reverse transcriptase Ty1/copia-type" evidence="1">
    <location>
        <begin position="11"/>
        <end position="115"/>
    </location>
</feature>
<evidence type="ECO:0000313" key="2">
    <source>
        <dbReference type="EMBL" id="PKI51566.1"/>
    </source>
</evidence>
<dbReference type="Proteomes" id="UP000233551">
    <property type="component" value="Unassembled WGS sequence"/>
</dbReference>
<organism evidence="2 3">
    <name type="scientific">Punica granatum</name>
    <name type="common">Pomegranate</name>
    <dbReference type="NCBI Taxonomy" id="22663"/>
    <lineage>
        <taxon>Eukaryota</taxon>
        <taxon>Viridiplantae</taxon>
        <taxon>Streptophyta</taxon>
        <taxon>Embryophyta</taxon>
        <taxon>Tracheophyta</taxon>
        <taxon>Spermatophyta</taxon>
        <taxon>Magnoliopsida</taxon>
        <taxon>eudicotyledons</taxon>
        <taxon>Gunneridae</taxon>
        <taxon>Pentapetalae</taxon>
        <taxon>rosids</taxon>
        <taxon>malvids</taxon>
        <taxon>Myrtales</taxon>
        <taxon>Lythraceae</taxon>
        <taxon>Punica</taxon>
    </lineage>
</organism>
<reference evidence="2 3" key="1">
    <citation type="submission" date="2017-11" db="EMBL/GenBank/DDBJ databases">
        <title>De-novo sequencing of pomegranate (Punica granatum L.) genome.</title>
        <authorList>
            <person name="Akparov Z."/>
            <person name="Amiraslanov A."/>
            <person name="Hajiyeva S."/>
            <person name="Abbasov M."/>
            <person name="Kaur K."/>
            <person name="Hamwieh A."/>
            <person name="Solovyev V."/>
            <person name="Salamov A."/>
            <person name="Braich B."/>
            <person name="Kosarev P."/>
            <person name="Mahmoud A."/>
            <person name="Hajiyev E."/>
            <person name="Babayeva S."/>
            <person name="Izzatullayeva V."/>
            <person name="Mammadov A."/>
            <person name="Mammadov A."/>
            <person name="Sharifova S."/>
            <person name="Ojaghi J."/>
            <person name="Eynullazada K."/>
            <person name="Bayramov B."/>
            <person name="Abdulazimova A."/>
            <person name="Shahmuradov I."/>
        </authorList>
    </citation>
    <scope>NUCLEOTIDE SEQUENCE [LARGE SCALE GENOMIC DNA]</scope>
    <source>
        <strain evidence="3">cv. AG2017</strain>
        <tissue evidence="2">Leaf</tissue>
    </source>
</reference>
<dbReference type="InterPro" id="IPR013103">
    <property type="entry name" value="RVT_2"/>
</dbReference>
<dbReference type="STRING" id="22663.A0A2I0J780"/>
<accession>A0A2I0J780</accession>
<proteinExistence type="predicted"/>
<sequence>MGEELRPLELNGTWTLSALSLGKKPVDCKWIYKIKRHVDGSIERYKARLMAKDFTQVEGIDFSEAFAPVAKLVTVRCLLDVAVAKKSKIHQMDAHNAFLHGDLHEQVYMSLPTGLSTA</sequence>
<dbReference type="EMBL" id="PGOL01002006">
    <property type="protein sequence ID" value="PKI51566.1"/>
    <property type="molecule type" value="Genomic_DNA"/>
</dbReference>
<keyword evidence="3" id="KW-1185">Reference proteome</keyword>
<evidence type="ECO:0000259" key="1">
    <source>
        <dbReference type="Pfam" id="PF07727"/>
    </source>
</evidence>
<gene>
    <name evidence="2" type="ORF">CRG98_028126</name>
</gene>
<evidence type="ECO:0000313" key="3">
    <source>
        <dbReference type="Proteomes" id="UP000233551"/>
    </source>
</evidence>
<comment type="caution">
    <text evidence="2">The sequence shown here is derived from an EMBL/GenBank/DDBJ whole genome shotgun (WGS) entry which is preliminary data.</text>
</comment>